<evidence type="ECO:0000256" key="1">
    <source>
        <dbReference type="SAM" id="MobiDB-lite"/>
    </source>
</evidence>
<feature type="region of interest" description="Disordered" evidence="1">
    <location>
        <begin position="169"/>
        <end position="204"/>
    </location>
</feature>
<feature type="compositionally biased region" description="Basic residues" evidence="1">
    <location>
        <begin position="328"/>
        <end position="338"/>
    </location>
</feature>
<reference evidence="2 3" key="1">
    <citation type="submission" date="2016-04" db="EMBL/GenBank/DDBJ databases">
        <title>A degradative enzymes factory behind the ericoid mycorrhizal symbiosis.</title>
        <authorList>
            <consortium name="DOE Joint Genome Institute"/>
            <person name="Martino E."/>
            <person name="Morin E."/>
            <person name="Grelet G."/>
            <person name="Kuo A."/>
            <person name="Kohler A."/>
            <person name="Daghino S."/>
            <person name="Barry K."/>
            <person name="Choi C."/>
            <person name="Cichocki N."/>
            <person name="Clum A."/>
            <person name="Copeland A."/>
            <person name="Hainaut M."/>
            <person name="Haridas S."/>
            <person name="Labutti K."/>
            <person name="Lindquist E."/>
            <person name="Lipzen A."/>
            <person name="Khouja H.-R."/>
            <person name="Murat C."/>
            <person name="Ohm R."/>
            <person name="Olson A."/>
            <person name="Spatafora J."/>
            <person name="Veneault-Fourrey C."/>
            <person name="Henrissat B."/>
            <person name="Grigoriev I."/>
            <person name="Martin F."/>
            <person name="Perotto S."/>
        </authorList>
    </citation>
    <scope>NUCLEOTIDE SEQUENCE [LARGE SCALE GENOMIC DNA]</scope>
    <source>
        <strain evidence="2 3">E</strain>
    </source>
</reference>
<sequence length="523" mass="59068">MAEFTQTTTIDDVLMWEKLGCVPYGIDVQTWKDNDANKTPPTCEEDENGELRFYNGETSRPCRNLCEFEKELLKVFWFQHAPHLPIPSFKDLEIWRQTLTSPGLDAWNAFVSAHQTAAQKKERDNAIKAWFEMMHDAYWHKERNCACRASYRNKQDEPLVEPTLAQITKSTQDIHSRGMGPTKEGSKKSGKKAVADITPSKERQTPMKATEIFEADTEEDFANEAFNNIFDQGDLHLEKRYELMLKKAAESNTFANELQAPKRKYLVQKAPKKSQPFKEIVEDPEEMVTKNSENISVKEASFAALAIEKEVDDEEMMDAPTKEALPAPKRKYLAKKAPKKSEPFRETAEEPDEMVTVEQVPNREFILPGFAVYQGNDDEEMMGAPVKEAKTPARKTPKKNAASEKKTKTSGISATTTPGKMVTNDKPSKKLNFAGLTFEEQNDYEMIDAPFKTPTTPSNRIRKPSAKKIAATTTPTPAKKRKTTAEKNADDVCNGDDETPSKKRKGVKKEHVGVEKSSNITLL</sequence>
<gene>
    <name evidence="2" type="ORF">K444DRAFT_633015</name>
</gene>
<evidence type="ECO:0000313" key="3">
    <source>
        <dbReference type="Proteomes" id="UP000235371"/>
    </source>
</evidence>
<dbReference type="EMBL" id="KZ613848">
    <property type="protein sequence ID" value="PMD56625.1"/>
    <property type="molecule type" value="Genomic_DNA"/>
</dbReference>
<feature type="region of interest" description="Disordered" evidence="1">
    <location>
        <begin position="312"/>
        <end position="360"/>
    </location>
</feature>
<name>A0A2J6T0T1_9HELO</name>
<dbReference type="AlphaFoldDB" id="A0A2J6T0T1"/>
<feature type="compositionally biased region" description="Polar residues" evidence="1">
    <location>
        <begin position="409"/>
        <end position="418"/>
    </location>
</feature>
<feature type="compositionally biased region" description="Low complexity" evidence="1">
    <location>
        <begin position="467"/>
        <end position="477"/>
    </location>
</feature>
<feature type="region of interest" description="Disordered" evidence="1">
    <location>
        <begin position="442"/>
        <end position="523"/>
    </location>
</feature>
<dbReference type="RefSeq" id="XP_024733529.1">
    <property type="nucleotide sequence ID" value="XM_024883550.1"/>
</dbReference>
<feature type="region of interest" description="Disordered" evidence="1">
    <location>
        <begin position="382"/>
        <end position="428"/>
    </location>
</feature>
<accession>A0A2J6T0T1</accession>
<dbReference type="Proteomes" id="UP000235371">
    <property type="component" value="Unassembled WGS sequence"/>
</dbReference>
<evidence type="ECO:0000313" key="2">
    <source>
        <dbReference type="EMBL" id="PMD56625.1"/>
    </source>
</evidence>
<protein>
    <submittedName>
        <fullName evidence="2">Uncharacterized protein</fullName>
    </submittedName>
</protein>
<organism evidence="2 3">
    <name type="scientific">Hyaloscypha bicolor E</name>
    <dbReference type="NCBI Taxonomy" id="1095630"/>
    <lineage>
        <taxon>Eukaryota</taxon>
        <taxon>Fungi</taxon>
        <taxon>Dikarya</taxon>
        <taxon>Ascomycota</taxon>
        <taxon>Pezizomycotina</taxon>
        <taxon>Leotiomycetes</taxon>
        <taxon>Helotiales</taxon>
        <taxon>Hyaloscyphaceae</taxon>
        <taxon>Hyaloscypha</taxon>
        <taxon>Hyaloscypha bicolor</taxon>
    </lineage>
</organism>
<dbReference type="GeneID" id="36591627"/>
<keyword evidence="3" id="KW-1185">Reference proteome</keyword>
<dbReference type="InParanoid" id="A0A2J6T0T1"/>
<proteinExistence type="predicted"/>
<dbReference type="OrthoDB" id="3565188at2759"/>
<feature type="compositionally biased region" description="Basic and acidic residues" evidence="1">
    <location>
        <begin position="339"/>
        <end position="348"/>
    </location>
</feature>